<feature type="region of interest" description="Disordered" evidence="1">
    <location>
        <begin position="50"/>
        <end position="76"/>
    </location>
</feature>
<feature type="compositionally biased region" description="Acidic residues" evidence="1">
    <location>
        <begin position="63"/>
        <end position="76"/>
    </location>
</feature>
<evidence type="ECO:0000256" key="1">
    <source>
        <dbReference type="SAM" id="MobiDB-lite"/>
    </source>
</evidence>
<accession>A0A9K3GHW8</accession>
<proteinExistence type="predicted"/>
<dbReference type="EMBL" id="BDIP01001481">
    <property type="protein sequence ID" value="GIQ84494.1"/>
    <property type="molecule type" value="Genomic_DNA"/>
</dbReference>
<dbReference type="Proteomes" id="UP000265618">
    <property type="component" value="Unassembled WGS sequence"/>
</dbReference>
<protein>
    <submittedName>
        <fullName evidence="2">Uncharacterized protein</fullName>
    </submittedName>
</protein>
<evidence type="ECO:0000313" key="3">
    <source>
        <dbReference type="Proteomes" id="UP000265618"/>
    </source>
</evidence>
<feature type="region of interest" description="Disordered" evidence="1">
    <location>
        <begin position="186"/>
        <end position="207"/>
    </location>
</feature>
<keyword evidence="3" id="KW-1185">Reference proteome</keyword>
<comment type="caution">
    <text evidence="2">The sequence shown here is derived from an EMBL/GenBank/DDBJ whole genome shotgun (WGS) entry which is preliminary data.</text>
</comment>
<feature type="region of interest" description="Disordered" evidence="1">
    <location>
        <begin position="93"/>
        <end position="113"/>
    </location>
</feature>
<organism evidence="2 3">
    <name type="scientific">Kipferlia bialata</name>
    <dbReference type="NCBI Taxonomy" id="797122"/>
    <lineage>
        <taxon>Eukaryota</taxon>
        <taxon>Metamonada</taxon>
        <taxon>Carpediemonas-like organisms</taxon>
        <taxon>Kipferlia</taxon>
    </lineage>
</organism>
<feature type="non-terminal residue" evidence="2">
    <location>
        <position position="1"/>
    </location>
</feature>
<sequence>GVGLPSFSGALSHLTLPHELPDPSTLPQCFPLPGGGSLSGNWISMERTRAQEAGLIPPPYSDDGQDGDGEREDDEDREVLVYVADSRLMRGAFSNIRPGSPMSPTPGCMSRASNTDAESQDEEIIQLVSPRGGHCRTFSGRFISQSPLSMGGEVETFRGHKKTMSTIEASPVRSMNPVCDTRYARSPESNFSTEMPSHTIILGSGSD</sequence>
<name>A0A9K3GHW8_9EUKA</name>
<feature type="compositionally biased region" description="Polar residues" evidence="1">
    <location>
        <begin position="187"/>
        <end position="196"/>
    </location>
</feature>
<evidence type="ECO:0000313" key="2">
    <source>
        <dbReference type="EMBL" id="GIQ84494.1"/>
    </source>
</evidence>
<reference evidence="2 3" key="1">
    <citation type="journal article" date="2018" name="PLoS ONE">
        <title>The draft genome of Kipferlia bialata reveals reductive genome evolution in fornicate parasites.</title>
        <authorList>
            <person name="Tanifuji G."/>
            <person name="Takabayashi S."/>
            <person name="Kume K."/>
            <person name="Takagi M."/>
            <person name="Nakayama T."/>
            <person name="Kamikawa R."/>
            <person name="Inagaki Y."/>
            <person name="Hashimoto T."/>
        </authorList>
    </citation>
    <scope>NUCLEOTIDE SEQUENCE [LARGE SCALE GENOMIC DNA]</scope>
    <source>
        <strain evidence="2">NY0173</strain>
    </source>
</reference>
<gene>
    <name evidence="2" type="ORF">KIPB_005991</name>
</gene>
<dbReference type="AlphaFoldDB" id="A0A9K3GHW8"/>